<comment type="function">
    <text evidence="10">Cell wall formation. Catalyzes the transfer of a GlcNAc subunit on undecaprenyl-pyrophosphoryl-MurNAc-pentapeptide (lipid intermediate I) to form undecaprenyl-pyrophosphoryl-MurNAc-(pentapeptide)GlcNAc (lipid intermediate II).</text>
</comment>
<dbReference type="UniPathway" id="UPA00219"/>
<evidence type="ECO:0000259" key="11">
    <source>
        <dbReference type="Pfam" id="PF03033"/>
    </source>
</evidence>
<dbReference type="HAMAP" id="MF_00033">
    <property type="entry name" value="MurG"/>
    <property type="match status" value="1"/>
</dbReference>
<dbReference type="Pfam" id="PF04101">
    <property type="entry name" value="Glyco_tran_28_C"/>
    <property type="match status" value="1"/>
</dbReference>
<comment type="catalytic activity">
    <reaction evidence="10">
        <text>Mur2Ac(oyl-L-Ala-gamma-D-Glu-L-Lys-D-Ala-D-Ala)-di-trans,octa-cis-undecaprenyl diphosphate + UDP-N-acetyl-alpha-D-glucosamine = beta-D-GlcNAc-(1-&gt;4)-Mur2Ac(oyl-L-Ala-gamma-D-Glu-L-Lys-D-Ala-D-Ala)-di-trans,octa-cis-undecaprenyl diphosphate + UDP + H(+)</text>
        <dbReference type="Rhea" id="RHEA:23192"/>
        <dbReference type="ChEBI" id="CHEBI:15378"/>
        <dbReference type="ChEBI" id="CHEBI:57705"/>
        <dbReference type="ChEBI" id="CHEBI:58223"/>
        <dbReference type="ChEBI" id="CHEBI:60032"/>
        <dbReference type="ChEBI" id="CHEBI:60033"/>
        <dbReference type="EC" id="2.4.1.227"/>
    </reaction>
</comment>
<gene>
    <name evidence="10" type="primary">murG</name>
    <name evidence="13" type="ORF">I568_01770</name>
</gene>
<protein>
    <recommendedName>
        <fullName evidence="10">UDP-N-acetylglucosamine--N-acetylmuramyl-(pentapeptide) pyrophosphoryl-undecaprenol N-acetylglucosamine transferase</fullName>
        <ecNumber evidence="10">2.4.1.227</ecNumber>
    </recommendedName>
    <alternativeName>
        <fullName evidence="10">Undecaprenyl-PP-MurNAc-pentapeptide-UDPGlcNAc GlcNAc transferase</fullName>
    </alternativeName>
</protein>
<dbReference type="GO" id="GO:0009252">
    <property type="term" value="P:peptidoglycan biosynthetic process"/>
    <property type="evidence" value="ECO:0007669"/>
    <property type="project" value="UniProtKB-UniRule"/>
</dbReference>
<evidence type="ECO:0000256" key="3">
    <source>
        <dbReference type="ARBA" id="ARBA00022676"/>
    </source>
</evidence>
<evidence type="ECO:0000259" key="12">
    <source>
        <dbReference type="Pfam" id="PF04101"/>
    </source>
</evidence>
<comment type="subcellular location">
    <subcellularLocation>
        <location evidence="10">Cell membrane</location>
        <topology evidence="10">Peripheral membrane protein</topology>
        <orientation evidence="10">Cytoplasmic side</orientation>
    </subcellularLocation>
</comment>
<dbReference type="Pfam" id="PF03033">
    <property type="entry name" value="Glyco_transf_28"/>
    <property type="match status" value="1"/>
</dbReference>
<dbReference type="Gene3D" id="3.40.50.2000">
    <property type="entry name" value="Glycogen Phosphorylase B"/>
    <property type="match status" value="2"/>
</dbReference>
<dbReference type="InterPro" id="IPR007235">
    <property type="entry name" value="Glyco_trans_28_C"/>
</dbReference>
<dbReference type="STRING" id="1121865.OMW_01150"/>
<dbReference type="EC" id="2.4.1.227" evidence="10"/>
<dbReference type="eggNOG" id="COG0707">
    <property type="taxonomic scope" value="Bacteria"/>
</dbReference>
<evidence type="ECO:0000256" key="10">
    <source>
        <dbReference type="HAMAP-Rule" id="MF_00033"/>
    </source>
</evidence>
<keyword evidence="3 10" id="KW-0328">Glycosyltransferase</keyword>
<dbReference type="CDD" id="cd03785">
    <property type="entry name" value="GT28_MurG"/>
    <property type="match status" value="1"/>
</dbReference>
<dbReference type="NCBIfam" id="TIGR01133">
    <property type="entry name" value="murG"/>
    <property type="match status" value="1"/>
</dbReference>
<comment type="caution">
    <text evidence="13">The sequence shown here is derived from an EMBL/GenBank/DDBJ whole genome shotgun (WGS) entry which is preliminary data.</text>
</comment>
<accession>S1N4P0</accession>
<feature type="binding site" evidence="10">
    <location>
        <begin position="10"/>
        <end position="12"/>
    </location>
    <ligand>
        <name>UDP-N-acetyl-alpha-D-glucosamine</name>
        <dbReference type="ChEBI" id="CHEBI:57705"/>
    </ligand>
</feature>
<dbReference type="GO" id="GO:0005975">
    <property type="term" value="P:carbohydrate metabolic process"/>
    <property type="evidence" value="ECO:0007669"/>
    <property type="project" value="InterPro"/>
</dbReference>
<dbReference type="InterPro" id="IPR006009">
    <property type="entry name" value="GlcNAc_MurG"/>
</dbReference>
<feature type="domain" description="Glycosyltransferase family 28 N-terminal" evidence="11">
    <location>
        <begin position="3"/>
        <end position="142"/>
    </location>
</feature>
<evidence type="ECO:0000256" key="6">
    <source>
        <dbReference type="ARBA" id="ARBA00022984"/>
    </source>
</evidence>
<feature type="binding site" evidence="10">
    <location>
        <position position="195"/>
    </location>
    <ligand>
        <name>UDP-N-acetyl-alpha-D-glucosamine</name>
        <dbReference type="ChEBI" id="CHEBI:57705"/>
    </ligand>
</feature>
<comment type="similarity">
    <text evidence="10">Belongs to the glycosyltransferase 28 family. MurG subfamily.</text>
</comment>
<keyword evidence="6 10" id="KW-0573">Peptidoglycan synthesis</keyword>
<dbReference type="GO" id="GO:0008360">
    <property type="term" value="P:regulation of cell shape"/>
    <property type="evidence" value="ECO:0007669"/>
    <property type="project" value="UniProtKB-KW"/>
</dbReference>
<dbReference type="AlphaFoldDB" id="S1N4P0"/>
<evidence type="ECO:0000256" key="5">
    <source>
        <dbReference type="ARBA" id="ARBA00022960"/>
    </source>
</evidence>
<dbReference type="Proteomes" id="UP000014113">
    <property type="component" value="Unassembled WGS sequence"/>
</dbReference>
<keyword evidence="1 10" id="KW-1003">Cell membrane</keyword>
<dbReference type="RefSeq" id="WP_016183292.1">
    <property type="nucleotide sequence ID" value="NZ_JXKI01000001.1"/>
</dbReference>
<dbReference type="PATRIC" id="fig|1121865.3.peg.1122"/>
<dbReference type="InterPro" id="IPR004276">
    <property type="entry name" value="GlycoTrans_28_N"/>
</dbReference>
<dbReference type="EMBL" id="ASWJ01000008">
    <property type="protein sequence ID" value="EOW80593.1"/>
    <property type="molecule type" value="Genomic_DNA"/>
</dbReference>
<dbReference type="SUPFAM" id="SSF53756">
    <property type="entry name" value="UDP-Glycosyltransferase/glycogen phosphorylase"/>
    <property type="match status" value="1"/>
</dbReference>
<dbReference type="GO" id="GO:0071555">
    <property type="term" value="P:cell wall organization"/>
    <property type="evidence" value="ECO:0007669"/>
    <property type="project" value="UniProtKB-KW"/>
</dbReference>
<evidence type="ECO:0000313" key="14">
    <source>
        <dbReference type="Proteomes" id="UP000014113"/>
    </source>
</evidence>
<keyword evidence="9 10" id="KW-0961">Cell wall biogenesis/degradation</keyword>
<evidence type="ECO:0000256" key="4">
    <source>
        <dbReference type="ARBA" id="ARBA00022679"/>
    </source>
</evidence>
<evidence type="ECO:0000313" key="13">
    <source>
        <dbReference type="EMBL" id="EOW80593.1"/>
    </source>
</evidence>
<feature type="domain" description="Glycosyl transferase family 28 C-terminal" evidence="12">
    <location>
        <begin position="188"/>
        <end position="355"/>
    </location>
</feature>
<evidence type="ECO:0000256" key="2">
    <source>
        <dbReference type="ARBA" id="ARBA00022618"/>
    </source>
</evidence>
<comment type="caution">
    <text evidence="10">Lacks conserved residue(s) required for the propagation of feature annotation.</text>
</comment>
<proteinExistence type="inferred from homology"/>
<feature type="binding site" evidence="10">
    <location>
        <position position="251"/>
    </location>
    <ligand>
        <name>UDP-N-acetyl-alpha-D-glucosamine</name>
        <dbReference type="ChEBI" id="CHEBI:57705"/>
    </ligand>
</feature>
<keyword evidence="5 10" id="KW-0133">Cell shape</keyword>
<dbReference type="OrthoDB" id="9808936at2"/>
<evidence type="ECO:0000256" key="1">
    <source>
        <dbReference type="ARBA" id="ARBA00022475"/>
    </source>
</evidence>
<sequence>MKILVTGGGTGGHIYPALAFIKYVQSIDATCEFMYVGGKRGLENKIIPQTGLPFKTLEIQGFKRSLSLDNFKTIQLFLKSYFQAKKILREFQPDVVIGTGGYVSGAVVYAASRLKIPTIVHEQNSVPGITNKFLSRFVDKVGIVFSDAGQYFPLHKTVLVGNPRAQEMQGIERSDVLSQYSLKPSIPTVLIFGGSQGALKINQAVISALPELAKRDYQVLYASGERYYRQIEEEIGMSKDAFKNISIQPYIHNMAEVMGNCDLLIGRAGATSIAELTALGLPAILIPSPYVTNDHQTKNAKSLEKVGAAVVIADNQLTGSSLVAAIDRIMNDADKQKNMAKASKSQGITDASERLYAIVQALIQEYSHSK</sequence>
<feature type="binding site" evidence="10">
    <location>
        <position position="124"/>
    </location>
    <ligand>
        <name>UDP-N-acetyl-alpha-D-glucosamine</name>
        <dbReference type="ChEBI" id="CHEBI:57705"/>
    </ligand>
</feature>
<organism evidence="13 14">
    <name type="scientific">Enterococcus columbae DSM 7374 = ATCC 51263</name>
    <dbReference type="NCBI Taxonomy" id="1121865"/>
    <lineage>
        <taxon>Bacteria</taxon>
        <taxon>Bacillati</taxon>
        <taxon>Bacillota</taxon>
        <taxon>Bacilli</taxon>
        <taxon>Lactobacillales</taxon>
        <taxon>Enterococcaceae</taxon>
        <taxon>Enterococcus</taxon>
    </lineage>
</organism>
<comment type="pathway">
    <text evidence="10">Cell wall biogenesis; peptidoglycan biosynthesis.</text>
</comment>
<keyword evidence="8 10" id="KW-0131">Cell cycle</keyword>
<keyword evidence="14" id="KW-1185">Reference proteome</keyword>
<dbReference type="GO" id="GO:0050511">
    <property type="term" value="F:undecaprenyldiphospho-muramoylpentapeptide beta-N-acetylglucosaminyltransferase activity"/>
    <property type="evidence" value="ECO:0007669"/>
    <property type="project" value="UniProtKB-UniRule"/>
</dbReference>
<dbReference type="PANTHER" id="PTHR21015:SF22">
    <property type="entry name" value="GLYCOSYLTRANSFERASE"/>
    <property type="match status" value="1"/>
</dbReference>
<dbReference type="PANTHER" id="PTHR21015">
    <property type="entry name" value="UDP-N-ACETYLGLUCOSAMINE--N-ACETYLMURAMYL-(PENTAPEPTIDE) PYROPHOSPHORYL-UNDECAPRENOL N-ACETYLGLUCOSAMINE TRANSFERASE 1"/>
    <property type="match status" value="1"/>
</dbReference>
<keyword evidence="4 10" id="KW-0808">Transferase</keyword>
<keyword evidence="7 10" id="KW-0472">Membrane</keyword>
<dbReference type="GO" id="GO:0005886">
    <property type="term" value="C:plasma membrane"/>
    <property type="evidence" value="ECO:0007669"/>
    <property type="project" value="UniProtKB-SubCell"/>
</dbReference>
<name>S1N4P0_9ENTE</name>
<evidence type="ECO:0000256" key="7">
    <source>
        <dbReference type="ARBA" id="ARBA00023136"/>
    </source>
</evidence>
<feature type="binding site" evidence="10">
    <location>
        <position position="296"/>
    </location>
    <ligand>
        <name>UDP-N-acetyl-alpha-D-glucosamine</name>
        <dbReference type="ChEBI" id="CHEBI:57705"/>
    </ligand>
</feature>
<evidence type="ECO:0000256" key="9">
    <source>
        <dbReference type="ARBA" id="ARBA00023316"/>
    </source>
</evidence>
<dbReference type="GO" id="GO:0051301">
    <property type="term" value="P:cell division"/>
    <property type="evidence" value="ECO:0007669"/>
    <property type="project" value="UniProtKB-KW"/>
</dbReference>
<evidence type="ECO:0000256" key="8">
    <source>
        <dbReference type="ARBA" id="ARBA00023306"/>
    </source>
</evidence>
<reference evidence="13 14" key="1">
    <citation type="submission" date="2013-03" db="EMBL/GenBank/DDBJ databases">
        <title>The Genome Sequence of Enterococcus columbae ATCC_51263 (PacBio/Illumina hybrid assembly).</title>
        <authorList>
            <consortium name="The Broad Institute Genomics Platform"/>
            <consortium name="The Broad Institute Genome Sequencing Center for Infectious Disease"/>
            <person name="Earl A."/>
            <person name="Russ C."/>
            <person name="Gilmore M."/>
            <person name="Surin D."/>
            <person name="Walker B."/>
            <person name="Young S."/>
            <person name="Zeng Q."/>
            <person name="Gargeya S."/>
            <person name="Fitzgerald M."/>
            <person name="Haas B."/>
            <person name="Abouelleil A."/>
            <person name="Allen A.W."/>
            <person name="Alvarado L."/>
            <person name="Arachchi H.M."/>
            <person name="Berlin A.M."/>
            <person name="Chapman S.B."/>
            <person name="Gainer-Dewar J."/>
            <person name="Goldberg J."/>
            <person name="Griggs A."/>
            <person name="Gujja S."/>
            <person name="Hansen M."/>
            <person name="Howarth C."/>
            <person name="Imamovic A."/>
            <person name="Ireland A."/>
            <person name="Larimer J."/>
            <person name="McCowan C."/>
            <person name="Murphy C."/>
            <person name="Pearson M."/>
            <person name="Poon T.W."/>
            <person name="Priest M."/>
            <person name="Roberts A."/>
            <person name="Saif S."/>
            <person name="Shea T."/>
            <person name="Sisk P."/>
            <person name="Sykes S."/>
            <person name="Wortman J."/>
            <person name="Nusbaum C."/>
            <person name="Birren B."/>
        </authorList>
    </citation>
    <scope>NUCLEOTIDE SEQUENCE [LARGE SCALE GENOMIC DNA]</scope>
    <source>
        <strain evidence="13 14">ATCC 51263</strain>
    </source>
</reference>
<keyword evidence="2 10" id="KW-0132">Cell division</keyword>